<feature type="compositionally biased region" description="Polar residues" evidence="1">
    <location>
        <begin position="685"/>
        <end position="699"/>
    </location>
</feature>
<dbReference type="InterPro" id="IPR029340">
    <property type="entry name" value="FAM222"/>
</dbReference>
<gene>
    <name evidence="2" type="primary">FAM222A</name>
</gene>
<feature type="compositionally biased region" description="Polar residues" evidence="1">
    <location>
        <begin position="463"/>
        <end position="480"/>
    </location>
</feature>
<reference evidence="2" key="2">
    <citation type="submission" date="2016-06" db="EMBL/GenBank/DDBJ databases">
        <title>The genome of a short-lived fish provides insights into sex chromosome evolution and the genetic control of aging.</title>
        <authorList>
            <person name="Reichwald K."/>
            <person name="Felder M."/>
            <person name="Petzold A."/>
            <person name="Koch P."/>
            <person name="Groth M."/>
            <person name="Platzer M."/>
        </authorList>
    </citation>
    <scope>NUCLEOTIDE SEQUENCE</scope>
    <source>
        <tissue evidence="2">Brain</tissue>
    </source>
</reference>
<feature type="compositionally biased region" description="Basic and acidic residues" evidence="1">
    <location>
        <begin position="572"/>
        <end position="595"/>
    </location>
</feature>
<dbReference type="Pfam" id="PF15258">
    <property type="entry name" value="FAM222A"/>
    <property type="match status" value="2"/>
</dbReference>
<sequence>MLACLQRRQNPPPQHPMCASKTLEPPQVLGRKCDLLVPTHTPRYPTAAELDAYAQKTANSPLSIKIFPTNIRVPQHKHLNRTVNGYDTTGQRYSPYPHLHTVGYQGLLAIVKASSSSSSSSTFGPSKSVLKNAEGRRTKLSPAHIAVAPYPPPSNSTLASCHGQMVYHTGPSKPPDGPGLSVPPNVTVAGSVIPVTGGRGLALPAQSNLPSIQSIIYQINQHCQAQALQQVCHGTSAPTNPSPAKQGTAVMGVTSSSSGGYVVGMGPQANMVYTGSGLPAQSAEAMKSGVYADGMDYIIWQKQQQQQHQQQQQQQAVLRMYSGGSGGGGAISKSPETCVPGGGIMAAQVSSSSSRPYHLTASASGGNGLEKVSSSPLNCVGMHGNFSVGQYFAPPWNSVLVTPDSDCYNPQELLGTSTGGPATGHREMGYPHHHYHHHHHHHRHLHTLVPEVIEYNQLMQQASQDPTINKSPQHTSSIRASSMPRLAVDPQPGVSADDKLMKRSFSTIGDQCVNDLWQEQHSLERISPDGTFRTRQRSYRGPRISPRETCSHERGRSKERRHLLSPDVSRCNSEERSREPSYERGRSHSPGEGRAHGLHKQVSASSSPANSASESGTPRNRRQLPQTPSRPRPYISYSPLVCQAPTSPTAAPSSEEQSHPQDVSTGVPTETTRRPDKVSRPLSAGQFSPGDQISGPSHQSPHRYISEPYLPFHEDFCGDNTGERQETLTFETAVATSLGRANAISSAPQLRHSWQVPNGHFRKHLVQASPTDASELLSDTDEDDRC</sequence>
<accession>A0A1A8D5W5</accession>
<dbReference type="EMBL" id="HAEA01001027">
    <property type="protein sequence ID" value="SBQ29507.1"/>
    <property type="molecule type" value="Transcribed_RNA"/>
</dbReference>
<dbReference type="AlphaFoldDB" id="A0A1A8D5W5"/>
<proteinExistence type="predicted"/>
<evidence type="ECO:0000313" key="2">
    <source>
        <dbReference type="EMBL" id="SBQ29507.1"/>
    </source>
</evidence>
<organism evidence="2">
    <name type="scientific">Nothobranchius kadleci</name>
    <name type="common">African annual killifish</name>
    <dbReference type="NCBI Taxonomy" id="1051664"/>
    <lineage>
        <taxon>Eukaryota</taxon>
        <taxon>Metazoa</taxon>
        <taxon>Chordata</taxon>
        <taxon>Craniata</taxon>
        <taxon>Vertebrata</taxon>
        <taxon>Euteleostomi</taxon>
        <taxon>Actinopterygii</taxon>
        <taxon>Neopterygii</taxon>
        <taxon>Teleostei</taxon>
        <taxon>Neoteleostei</taxon>
        <taxon>Acanthomorphata</taxon>
        <taxon>Ovalentaria</taxon>
        <taxon>Atherinomorphae</taxon>
        <taxon>Cyprinodontiformes</taxon>
        <taxon>Nothobranchiidae</taxon>
        <taxon>Nothobranchius</taxon>
    </lineage>
</organism>
<evidence type="ECO:0000256" key="1">
    <source>
        <dbReference type="SAM" id="MobiDB-lite"/>
    </source>
</evidence>
<feature type="region of interest" description="Disordered" evidence="1">
    <location>
        <begin position="766"/>
        <end position="786"/>
    </location>
</feature>
<feature type="region of interest" description="Disordered" evidence="1">
    <location>
        <begin position="1"/>
        <end position="21"/>
    </location>
</feature>
<reference evidence="2" key="1">
    <citation type="submission" date="2016-05" db="EMBL/GenBank/DDBJ databases">
        <authorList>
            <person name="Lavstsen T."/>
            <person name="Jespersen J.S."/>
        </authorList>
    </citation>
    <scope>NUCLEOTIDE SEQUENCE</scope>
    <source>
        <tissue evidence="2">Brain</tissue>
    </source>
</reference>
<dbReference type="PANTHER" id="PTHR16070:SF2">
    <property type="entry name" value="PROTEIN FAM222A"/>
    <property type="match status" value="1"/>
</dbReference>
<feature type="compositionally biased region" description="Low complexity" evidence="1">
    <location>
        <begin position="603"/>
        <end position="615"/>
    </location>
</feature>
<feature type="compositionally biased region" description="Polar residues" evidence="1">
    <location>
        <begin position="644"/>
        <end position="670"/>
    </location>
</feature>
<feature type="compositionally biased region" description="Basic and acidic residues" evidence="1">
    <location>
        <begin position="545"/>
        <end position="556"/>
    </location>
</feature>
<name>A0A1A8D5W5_NOTKA</name>
<feature type="region of interest" description="Disordered" evidence="1">
    <location>
        <begin position="463"/>
        <end position="497"/>
    </location>
</feature>
<protein>
    <submittedName>
        <fullName evidence="2">Family with sequence similarity 222, member A</fullName>
    </submittedName>
</protein>
<dbReference type="PANTHER" id="PTHR16070">
    <property type="entry name" value="PROTEIN FAM222A-RELATED"/>
    <property type="match status" value="1"/>
</dbReference>
<feature type="region of interest" description="Disordered" evidence="1">
    <location>
        <begin position="527"/>
        <end position="705"/>
    </location>
</feature>